<dbReference type="eggNOG" id="COG0212">
    <property type="taxonomic scope" value="Bacteria"/>
</dbReference>
<dbReference type="BioCyc" id="CSTA292563:G1353-1442-MONOMER"/>
<keyword evidence="5" id="KW-0479">Metal-binding</keyword>
<keyword evidence="5" id="KW-0460">Magnesium</keyword>
<proteinExistence type="inferred from homology"/>
<evidence type="ECO:0000256" key="2">
    <source>
        <dbReference type="ARBA" id="ARBA00022741"/>
    </source>
</evidence>
<dbReference type="GO" id="GO:0005524">
    <property type="term" value="F:ATP binding"/>
    <property type="evidence" value="ECO:0007669"/>
    <property type="project" value="UniProtKB-KW"/>
</dbReference>
<evidence type="ECO:0000256" key="3">
    <source>
        <dbReference type="ARBA" id="ARBA00022840"/>
    </source>
</evidence>
<evidence type="ECO:0000256" key="5">
    <source>
        <dbReference type="RuleBase" id="RU361279"/>
    </source>
</evidence>
<dbReference type="KEGG" id="csn:Cyast_1430"/>
<reference evidence="7" key="1">
    <citation type="journal article" date="2013" name="Proc. Natl. Acad. Sci. U.S.A.">
        <title>Improving the coverage of the cyanobacterial phylum using diversity-driven genome sequencing.</title>
        <authorList>
            <person name="Shih P.M."/>
            <person name="Wu D."/>
            <person name="Latifi A."/>
            <person name="Axen S.D."/>
            <person name="Fewer D.P."/>
            <person name="Talla E."/>
            <person name="Calteau A."/>
            <person name="Cai F."/>
            <person name="Tandeau de Marsac N."/>
            <person name="Rippka R."/>
            <person name="Herdman M."/>
            <person name="Sivonen K."/>
            <person name="Coursin T."/>
            <person name="Laurent T."/>
            <person name="Goodwin L."/>
            <person name="Nolan M."/>
            <person name="Davenport K.W."/>
            <person name="Han C.S."/>
            <person name="Rubin E.M."/>
            <person name="Eisen J.A."/>
            <person name="Woyke T."/>
            <person name="Gugger M."/>
            <person name="Kerfeld C.A."/>
        </authorList>
    </citation>
    <scope>NUCLEOTIDE SEQUENCE [LARGE SCALE GENOMIC DNA]</scope>
    <source>
        <strain evidence="7">ATCC 29140 / PCC 7202</strain>
    </source>
</reference>
<dbReference type="Gene3D" id="3.40.50.10420">
    <property type="entry name" value="NagB/RpiA/CoA transferase-like"/>
    <property type="match status" value="1"/>
</dbReference>
<dbReference type="NCBIfam" id="TIGR02727">
    <property type="entry name" value="MTHFS_bact"/>
    <property type="match status" value="1"/>
</dbReference>
<dbReference type="Proteomes" id="UP000010483">
    <property type="component" value="Chromosome"/>
</dbReference>
<dbReference type="PANTHER" id="PTHR23407">
    <property type="entry name" value="ATPASE INHIBITOR/5-FORMYLTETRAHYDROFOLATE CYCLO-LIGASE"/>
    <property type="match status" value="1"/>
</dbReference>
<dbReference type="GO" id="GO:0009396">
    <property type="term" value="P:folic acid-containing compound biosynthetic process"/>
    <property type="evidence" value="ECO:0007669"/>
    <property type="project" value="TreeGrafter"/>
</dbReference>
<keyword evidence="7" id="KW-1185">Reference proteome</keyword>
<feature type="binding site" evidence="4">
    <location>
        <position position="59"/>
    </location>
    <ligand>
        <name>substrate</name>
    </ligand>
</feature>
<dbReference type="GO" id="GO:0030272">
    <property type="term" value="F:5-formyltetrahydrofolate cyclo-ligase activity"/>
    <property type="evidence" value="ECO:0007669"/>
    <property type="project" value="UniProtKB-EC"/>
</dbReference>
<feature type="binding site" evidence="4">
    <location>
        <begin position="8"/>
        <end position="12"/>
    </location>
    <ligand>
        <name>ATP</name>
        <dbReference type="ChEBI" id="CHEBI:30616"/>
    </ligand>
</feature>
<dbReference type="PIRSF" id="PIRSF006806">
    <property type="entry name" value="FTHF_cligase"/>
    <property type="match status" value="1"/>
</dbReference>
<protein>
    <recommendedName>
        <fullName evidence="5">5-formyltetrahydrofolate cyclo-ligase</fullName>
        <ecNumber evidence="5">6.3.3.2</ecNumber>
    </recommendedName>
</protein>
<evidence type="ECO:0000313" key="7">
    <source>
        <dbReference type="Proteomes" id="UP000010483"/>
    </source>
</evidence>
<evidence type="ECO:0000313" key="6">
    <source>
        <dbReference type="EMBL" id="AFZ47394.1"/>
    </source>
</evidence>
<sequence>MTDIATEKKQLRQKYIQERSHLNPIQWQKKCDRISLNLLKHPLIQESQVILSYISHKQEPDLSLLYRHHPIIWGIPRCQGKDLIWHQWHWGKKLRRGAYSIFEPYKTSPKIDLETVQLILVPAVACDKKGYRLGYGGGFYDRLLAQKPWQNIPTMGIIFDFAYVEKLPTEKWDQPLNYICTEKEIIPISGSRL</sequence>
<comment type="catalytic activity">
    <reaction evidence="5">
        <text>(6S)-5-formyl-5,6,7,8-tetrahydrofolate + ATP = (6R)-5,10-methenyltetrahydrofolate + ADP + phosphate</text>
        <dbReference type="Rhea" id="RHEA:10488"/>
        <dbReference type="ChEBI" id="CHEBI:30616"/>
        <dbReference type="ChEBI" id="CHEBI:43474"/>
        <dbReference type="ChEBI" id="CHEBI:57455"/>
        <dbReference type="ChEBI" id="CHEBI:57457"/>
        <dbReference type="ChEBI" id="CHEBI:456216"/>
        <dbReference type="EC" id="6.3.3.2"/>
    </reaction>
</comment>
<name>K9YKK1_CYASC</name>
<keyword evidence="2 4" id="KW-0547">Nucleotide-binding</keyword>
<keyword evidence="3 4" id="KW-0067">ATP-binding</keyword>
<dbReference type="SUPFAM" id="SSF100950">
    <property type="entry name" value="NagB/RpiA/CoA transferase-like"/>
    <property type="match status" value="1"/>
</dbReference>
<comment type="cofactor">
    <cofactor evidence="5">
        <name>Mg(2+)</name>
        <dbReference type="ChEBI" id="CHEBI:18420"/>
    </cofactor>
</comment>
<dbReference type="EC" id="6.3.3.2" evidence="5"/>
<dbReference type="InterPro" id="IPR024185">
    <property type="entry name" value="FTHF_cligase-like_sf"/>
</dbReference>
<dbReference type="Pfam" id="PF01812">
    <property type="entry name" value="5-FTHF_cyc-lig"/>
    <property type="match status" value="1"/>
</dbReference>
<dbReference type="InterPro" id="IPR002698">
    <property type="entry name" value="FTHF_cligase"/>
</dbReference>
<gene>
    <name evidence="6" type="ordered locus">Cyast_1430</name>
</gene>
<dbReference type="PANTHER" id="PTHR23407:SF1">
    <property type="entry name" value="5-FORMYLTETRAHYDROFOLATE CYCLO-LIGASE"/>
    <property type="match status" value="1"/>
</dbReference>
<dbReference type="EMBL" id="CP003940">
    <property type="protein sequence ID" value="AFZ47394.1"/>
    <property type="molecule type" value="Genomic_DNA"/>
</dbReference>
<feature type="binding site" evidence="4">
    <location>
        <begin position="132"/>
        <end position="140"/>
    </location>
    <ligand>
        <name>ATP</name>
        <dbReference type="ChEBI" id="CHEBI:30616"/>
    </ligand>
</feature>
<dbReference type="HOGENOM" id="CLU_066245_1_1_3"/>
<organism evidence="6 7">
    <name type="scientific">Cyanobacterium stanieri (strain ATCC 29140 / PCC 7202)</name>
    <dbReference type="NCBI Taxonomy" id="292563"/>
    <lineage>
        <taxon>Bacteria</taxon>
        <taxon>Bacillati</taxon>
        <taxon>Cyanobacteriota</taxon>
        <taxon>Cyanophyceae</taxon>
        <taxon>Oscillatoriophycideae</taxon>
        <taxon>Chroococcales</taxon>
        <taxon>Geminocystaceae</taxon>
        <taxon>Cyanobacterium</taxon>
    </lineage>
</organism>
<dbReference type="STRING" id="292563.Cyast_1430"/>
<feature type="binding site" evidence="4">
    <location>
        <position position="54"/>
    </location>
    <ligand>
        <name>substrate</name>
    </ligand>
</feature>
<comment type="similarity">
    <text evidence="1 5">Belongs to the 5-formyltetrahydrofolate cyclo-ligase family.</text>
</comment>
<accession>K9YKK1</accession>
<dbReference type="PATRIC" id="fig|292563.3.peg.1496"/>
<evidence type="ECO:0000256" key="1">
    <source>
        <dbReference type="ARBA" id="ARBA00010638"/>
    </source>
</evidence>
<dbReference type="GO" id="GO:0035999">
    <property type="term" value="P:tetrahydrofolate interconversion"/>
    <property type="evidence" value="ECO:0007669"/>
    <property type="project" value="TreeGrafter"/>
</dbReference>
<dbReference type="GO" id="GO:0046872">
    <property type="term" value="F:metal ion binding"/>
    <property type="evidence" value="ECO:0007669"/>
    <property type="project" value="UniProtKB-KW"/>
</dbReference>
<evidence type="ECO:0000256" key="4">
    <source>
        <dbReference type="PIRSR" id="PIRSR006806-1"/>
    </source>
</evidence>
<dbReference type="InterPro" id="IPR037171">
    <property type="entry name" value="NagB/RpiA_transferase-like"/>
</dbReference>
<dbReference type="AlphaFoldDB" id="K9YKK1"/>